<organism evidence="9 10">
    <name type="scientific">Tuber aestivum</name>
    <name type="common">summer truffle</name>
    <dbReference type="NCBI Taxonomy" id="59557"/>
    <lineage>
        <taxon>Eukaryota</taxon>
        <taxon>Fungi</taxon>
        <taxon>Dikarya</taxon>
        <taxon>Ascomycota</taxon>
        <taxon>Pezizomycotina</taxon>
        <taxon>Pezizomycetes</taxon>
        <taxon>Pezizales</taxon>
        <taxon>Tuberaceae</taxon>
        <taxon>Tuber</taxon>
    </lineage>
</organism>
<evidence type="ECO:0000256" key="2">
    <source>
        <dbReference type="ARBA" id="ARBA00022692"/>
    </source>
</evidence>
<accession>A0A292PYV5</accession>
<evidence type="ECO:0000256" key="5">
    <source>
        <dbReference type="ARBA" id="ARBA00038359"/>
    </source>
</evidence>
<feature type="domain" description="Rhodopsin" evidence="8">
    <location>
        <begin position="35"/>
        <end position="272"/>
    </location>
</feature>
<keyword evidence="2 7" id="KW-0812">Transmembrane</keyword>
<evidence type="ECO:0000256" key="6">
    <source>
        <dbReference type="SAM" id="MobiDB-lite"/>
    </source>
</evidence>
<dbReference type="Pfam" id="PF20684">
    <property type="entry name" value="Fung_rhodopsin"/>
    <property type="match status" value="1"/>
</dbReference>
<evidence type="ECO:0000313" key="10">
    <source>
        <dbReference type="Proteomes" id="UP001412239"/>
    </source>
</evidence>
<dbReference type="InterPro" id="IPR049326">
    <property type="entry name" value="Rhodopsin_dom_fungi"/>
</dbReference>
<proteinExistence type="inferred from homology"/>
<dbReference type="Proteomes" id="UP001412239">
    <property type="component" value="Unassembled WGS sequence"/>
</dbReference>
<feature type="transmembrane region" description="Helical" evidence="7">
    <location>
        <begin position="20"/>
        <end position="39"/>
    </location>
</feature>
<keyword evidence="10" id="KW-1185">Reference proteome</keyword>
<dbReference type="GO" id="GO:0016020">
    <property type="term" value="C:membrane"/>
    <property type="evidence" value="ECO:0007669"/>
    <property type="project" value="UniProtKB-SubCell"/>
</dbReference>
<evidence type="ECO:0000313" key="9">
    <source>
        <dbReference type="EMBL" id="CUS11981.1"/>
    </source>
</evidence>
<feature type="transmembrane region" description="Helical" evidence="7">
    <location>
        <begin position="182"/>
        <end position="199"/>
    </location>
</feature>
<evidence type="ECO:0000256" key="7">
    <source>
        <dbReference type="SAM" id="Phobius"/>
    </source>
</evidence>
<comment type="similarity">
    <text evidence="5">Belongs to the SAT4 family.</text>
</comment>
<feature type="transmembrane region" description="Helical" evidence="7">
    <location>
        <begin position="206"/>
        <end position="229"/>
    </location>
</feature>
<evidence type="ECO:0000256" key="4">
    <source>
        <dbReference type="ARBA" id="ARBA00023136"/>
    </source>
</evidence>
<feature type="transmembrane region" description="Helical" evidence="7">
    <location>
        <begin position="96"/>
        <end position="117"/>
    </location>
</feature>
<dbReference type="AlphaFoldDB" id="A0A292PYV5"/>
<feature type="compositionally biased region" description="Gly residues" evidence="6">
    <location>
        <begin position="328"/>
        <end position="338"/>
    </location>
</feature>
<evidence type="ECO:0000256" key="1">
    <source>
        <dbReference type="ARBA" id="ARBA00004141"/>
    </source>
</evidence>
<sequence>MVDERNAMDSPEDRGPMMLRVNAAFLGCTILFVSLRSYAKISVKAFGTDDANPFVRQKLSSVGLFVTGFFAMKHGMGRHVGTISPEELVMYTKMVWISGLVHSASIAFVKASLLALYIRLSSSRTYRSLSYITLVLVVSHVISSLTVTIFQCAPVPYMWDKTIKGHCIPTRIFHFTNTGLDILTGVLICTLPMLMLWGIQLPKRQILGLCIVFSLGALACAASIIRTIYLRELLESHDPTWTVVDSFNWSIIELHAAILAACTLSLKTLMERHFPNLLGAPYHYSHSAPSGMRMKTKLGRHTHYRVKHHMAYALGSMDTREHTTNHIEGGGGVGGGGVLSDKDREDGGGMMAVGGDGESEILFIEVPDGGIIKTTEVEVRVVERG</sequence>
<dbReference type="EMBL" id="LN891007">
    <property type="protein sequence ID" value="CUS11981.1"/>
    <property type="molecule type" value="Genomic_DNA"/>
</dbReference>
<dbReference type="PANTHER" id="PTHR33048:SF47">
    <property type="entry name" value="INTEGRAL MEMBRANE PROTEIN-RELATED"/>
    <property type="match status" value="1"/>
</dbReference>
<keyword evidence="3 7" id="KW-1133">Transmembrane helix</keyword>
<gene>
    <name evidence="9" type="ORF">GSTUAT00003895001</name>
</gene>
<dbReference type="PANTHER" id="PTHR33048">
    <property type="entry name" value="PTH11-LIKE INTEGRAL MEMBRANE PROTEIN (AFU_ORTHOLOGUE AFUA_5G11245)"/>
    <property type="match status" value="1"/>
</dbReference>
<keyword evidence="4 7" id="KW-0472">Membrane</keyword>
<reference evidence="9" key="1">
    <citation type="submission" date="2015-10" db="EMBL/GenBank/DDBJ databases">
        <authorList>
            <person name="Regsiter A."/>
            <person name="william w."/>
        </authorList>
    </citation>
    <scope>NUCLEOTIDE SEQUENCE</scope>
    <source>
        <strain evidence="9">Montdore</strain>
    </source>
</reference>
<evidence type="ECO:0000256" key="3">
    <source>
        <dbReference type="ARBA" id="ARBA00022989"/>
    </source>
</evidence>
<dbReference type="InterPro" id="IPR052337">
    <property type="entry name" value="SAT4-like"/>
</dbReference>
<name>A0A292PYV5_9PEZI</name>
<comment type="subcellular location">
    <subcellularLocation>
        <location evidence="1">Membrane</location>
        <topology evidence="1">Multi-pass membrane protein</topology>
    </subcellularLocation>
</comment>
<protein>
    <recommendedName>
        <fullName evidence="8">Rhodopsin domain-containing protein</fullName>
    </recommendedName>
</protein>
<evidence type="ECO:0000259" key="8">
    <source>
        <dbReference type="Pfam" id="PF20684"/>
    </source>
</evidence>
<feature type="transmembrane region" description="Helical" evidence="7">
    <location>
        <begin position="129"/>
        <end position="150"/>
    </location>
</feature>
<feature type="region of interest" description="Disordered" evidence="6">
    <location>
        <begin position="325"/>
        <end position="347"/>
    </location>
</feature>